<dbReference type="Gene3D" id="1.10.150.240">
    <property type="entry name" value="Putative phosphatase, domain 2"/>
    <property type="match status" value="1"/>
</dbReference>
<dbReference type="SFLD" id="SFLDG01129">
    <property type="entry name" value="C1.5:_HAD__Beta-PGM__Phosphata"/>
    <property type="match status" value="1"/>
</dbReference>
<keyword evidence="2" id="KW-1185">Reference proteome</keyword>
<organism evidence="1 2">
    <name type="scientific">Nakamurella panacisegetis</name>
    <dbReference type="NCBI Taxonomy" id="1090615"/>
    <lineage>
        <taxon>Bacteria</taxon>
        <taxon>Bacillati</taxon>
        <taxon>Actinomycetota</taxon>
        <taxon>Actinomycetes</taxon>
        <taxon>Nakamurellales</taxon>
        <taxon>Nakamurellaceae</taxon>
        <taxon>Nakamurella</taxon>
    </lineage>
</organism>
<dbReference type="InterPro" id="IPR023198">
    <property type="entry name" value="PGP-like_dom2"/>
</dbReference>
<dbReference type="RefSeq" id="WP_090477404.1">
    <property type="nucleotide sequence ID" value="NZ_LT629710.1"/>
</dbReference>
<dbReference type="InterPro" id="IPR036412">
    <property type="entry name" value="HAD-like_sf"/>
</dbReference>
<evidence type="ECO:0000313" key="2">
    <source>
        <dbReference type="Proteomes" id="UP000198741"/>
    </source>
</evidence>
<dbReference type="OrthoDB" id="9793014at2"/>
<dbReference type="SFLD" id="SFLDG01135">
    <property type="entry name" value="C1.5.6:_HAD__Beta-PGM__Phospha"/>
    <property type="match status" value="1"/>
</dbReference>
<dbReference type="STRING" id="1090615.SAMN04515671_3176"/>
<dbReference type="InterPro" id="IPR050155">
    <property type="entry name" value="HAD-like_hydrolase_sf"/>
</dbReference>
<protein>
    <submittedName>
        <fullName evidence="1">Haloacid dehalogenase superfamily, subfamily IA, variant 3 with third motif having DD or ED/haloacid dehalogenase superfamily, subfamily IA, variant 1 with third motif having Dx(3-4)D or Dx(3-4)E</fullName>
    </submittedName>
</protein>
<dbReference type="PANTHER" id="PTHR43434:SF16">
    <property type="entry name" value="BLL8046 PROTEIN"/>
    <property type="match status" value="1"/>
</dbReference>
<dbReference type="Gene3D" id="3.40.50.1000">
    <property type="entry name" value="HAD superfamily/HAD-like"/>
    <property type="match status" value="1"/>
</dbReference>
<accession>A0A1H0QN49</accession>
<dbReference type="InterPro" id="IPR041492">
    <property type="entry name" value="HAD_2"/>
</dbReference>
<dbReference type="InterPro" id="IPR023214">
    <property type="entry name" value="HAD_sf"/>
</dbReference>
<gene>
    <name evidence="1" type="ORF">SAMN04515671_3176</name>
</gene>
<name>A0A1H0QN49_9ACTN</name>
<sequence length="229" mass="23956">MKHHSRTTAVLFDIDGTLIDSNYLQVQAWSEAFDAVGQPVDDARIHRAIALDSSKLLDTLLGDRATELGDDAKARHRTAYQALSGRLRPFSGARNLLAAVAAHRVAVVLATSAPEDELKLLRTALDAEQYLTAVTSAEDAETAKPDPDILQTALGKVGAAAGDAVMVGDTVWDGQAAARAGVAFVGLRSGGMAEAELRTAGAAAVYDDPAHLLANVDSSPLASLWATTN</sequence>
<dbReference type="SUPFAM" id="SSF56784">
    <property type="entry name" value="HAD-like"/>
    <property type="match status" value="1"/>
</dbReference>
<dbReference type="GO" id="GO:0006281">
    <property type="term" value="P:DNA repair"/>
    <property type="evidence" value="ECO:0007669"/>
    <property type="project" value="TreeGrafter"/>
</dbReference>
<dbReference type="PANTHER" id="PTHR43434">
    <property type="entry name" value="PHOSPHOGLYCOLATE PHOSPHATASE"/>
    <property type="match status" value="1"/>
</dbReference>
<proteinExistence type="predicted"/>
<dbReference type="Pfam" id="PF13419">
    <property type="entry name" value="HAD_2"/>
    <property type="match status" value="1"/>
</dbReference>
<dbReference type="Proteomes" id="UP000198741">
    <property type="component" value="Chromosome I"/>
</dbReference>
<dbReference type="NCBIfam" id="TIGR01549">
    <property type="entry name" value="HAD-SF-IA-v1"/>
    <property type="match status" value="1"/>
</dbReference>
<dbReference type="GO" id="GO:0008967">
    <property type="term" value="F:phosphoglycolate phosphatase activity"/>
    <property type="evidence" value="ECO:0007669"/>
    <property type="project" value="TreeGrafter"/>
</dbReference>
<dbReference type="SFLD" id="SFLDS00003">
    <property type="entry name" value="Haloacid_Dehalogenase"/>
    <property type="match status" value="1"/>
</dbReference>
<dbReference type="InterPro" id="IPR006439">
    <property type="entry name" value="HAD-SF_hydro_IA"/>
</dbReference>
<dbReference type="AlphaFoldDB" id="A0A1H0QN49"/>
<evidence type="ECO:0000313" key="1">
    <source>
        <dbReference type="EMBL" id="SDP18757.1"/>
    </source>
</evidence>
<dbReference type="GO" id="GO:0005829">
    <property type="term" value="C:cytosol"/>
    <property type="evidence" value="ECO:0007669"/>
    <property type="project" value="TreeGrafter"/>
</dbReference>
<reference evidence="1 2" key="1">
    <citation type="submission" date="2016-10" db="EMBL/GenBank/DDBJ databases">
        <authorList>
            <person name="de Groot N.N."/>
        </authorList>
    </citation>
    <scope>NUCLEOTIDE SEQUENCE [LARGE SCALE GENOMIC DNA]</scope>
    <source>
        <strain evidence="2">P4-7,KCTC 19426,CECT 7604</strain>
    </source>
</reference>
<dbReference type="EMBL" id="LT629710">
    <property type="protein sequence ID" value="SDP18757.1"/>
    <property type="molecule type" value="Genomic_DNA"/>
</dbReference>